<keyword evidence="3" id="KW-0411">Iron-sulfur</keyword>
<evidence type="ECO:0000256" key="1">
    <source>
        <dbReference type="ARBA" id="ARBA00022723"/>
    </source>
</evidence>
<dbReference type="InterPro" id="IPR017896">
    <property type="entry name" value="4Fe4S_Fe-S-bd"/>
</dbReference>
<reference evidence="5" key="1">
    <citation type="submission" date="2016-08" db="EMBL/GenBank/DDBJ databases">
        <authorList>
            <person name="Seilhamer J.J."/>
        </authorList>
    </citation>
    <scope>NUCLEOTIDE SEQUENCE</scope>
    <source>
        <strain evidence="5">86</strain>
    </source>
</reference>
<dbReference type="PANTHER" id="PTHR43193">
    <property type="match status" value="1"/>
</dbReference>
<feature type="domain" description="4Fe-4S ferredoxin-type" evidence="4">
    <location>
        <begin position="2"/>
        <end position="31"/>
    </location>
</feature>
<dbReference type="InterPro" id="IPR017900">
    <property type="entry name" value="4Fe4S_Fe_S_CS"/>
</dbReference>
<dbReference type="Pfam" id="PF12838">
    <property type="entry name" value="Fer4_7"/>
    <property type="match status" value="1"/>
</dbReference>
<proteinExistence type="predicted"/>
<name>A0A212LZH9_9FIRM</name>
<keyword evidence="2" id="KW-0408">Iron</keyword>
<dbReference type="AlphaFoldDB" id="A0A212LZH9"/>
<dbReference type="PANTHER" id="PTHR43193:SF2">
    <property type="entry name" value="POLYFERREDOXIN PROTEIN FWDF"/>
    <property type="match status" value="1"/>
</dbReference>
<dbReference type="InterPro" id="IPR007525">
    <property type="entry name" value="FrhB_FdhB_C"/>
</dbReference>
<protein>
    <submittedName>
        <fullName evidence="5">Coenzyme F420-reducing hydrogenase subunit beta</fullName>
    </submittedName>
</protein>
<dbReference type="RefSeq" id="WP_288185481.1">
    <property type="nucleotide sequence ID" value="NZ_LT608335.1"/>
</dbReference>
<keyword evidence="1" id="KW-0479">Metal-binding</keyword>
<dbReference type="PROSITE" id="PS51379">
    <property type="entry name" value="4FE4S_FER_2"/>
    <property type="match status" value="2"/>
</dbReference>
<gene>
    <name evidence="5" type="ORF">KL86SPO_50700</name>
</gene>
<dbReference type="GO" id="GO:0046872">
    <property type="term" value="F:metal ion binding"/>
    <property type="evidence" value="ECO:0007669"/>
    <property type="project" value="UniProtKB-KW"/>
</dbReference>
<evidence type="ECO:0000313" key="5">
    <source>
        <dbReference type="EMBL" id="SCM82928.1"/>
    </source>
</evidence>
<evidence type="ECO:0000256" key="2">
    <source>
        <dbReference type="ARBA" id="ARBA00023004"/>
    </source>
</evidence>
<evidence type="ECO:0000259" key="4">
    <source>
        <dbReference type="PROSITE" id="PS51379"/>
    </source>
</evidence>
<dbReference type="GO" id="GO:0051536">
    <property type="term" value="F:iron-sulfur cluster binding"/>
    <property type="evidence" value="ECO:0007669"/>
    <property type="project" value="UniProtKB-KW"/>
</dbReference>
<dbReference type="PROSITE" id="PS00198">
    <property type="entry name" value="4FE4S_FER_1"/>
    <property type="match status" value="1"/>
</dbReference>
<dbReference type="Pfam" id="PF04432">
    <property type="entry name" value="FrhB_FdhB_C"/>
    <property type="match status" value="1"/>
</dbReference>
<feature type="domain" description="4Fe-4S ferredoxin-type" evidence="4">
    <location>
        <begin position="36"/>
        <end position="56"/>
    </location>
</feature>
<sequence>MNSVFTGKENCCGCSACQQICPASAIAMEPDKEGFLYPVINQAACIDCEQCVQVCPLIKEGNAKEPVFANAYAAKHKADDVKMTSTSGGAFTALSDYILKQNGVVYGVDFAENFKICHKKARTAPERDRFKISKYAQSDLKDTFADIETELSHGTPVLFTGTPCQTAGLRSFIGNHPAARNLYVCDIICYGIPSPLIWQEYLRHLEVKYGDKIESVHFRSKVFAWNRPNSNRNFMCTTKNCPQPHVEDDYYTLYFSARTIMRPSCSQCRFTDSRRAADITIADYWGIEKYMPEFMDSKGVSLILINSAKGKRLFEQVKQDLDYAERPATECLAEQQRLREPVKFPENRGQFWEDYYTHGFPYLIDKYVNNID</sequence>
<dbReference type="SUPFAM" id="SSF54862">
    <property type="entry name" value="4Fe-4S ferredoxins"/>
    <property type="match status" value="1"/>
</dbReference>
<dbReference type="EMBL" id="FMJE01000005">
    <property type="protein sequence ID" value="SCM82928.1"/>
    <property type="molecule type" value="Genomic_DNA"/>
</dbReference>
<evidence type="ECO:0000256" key="3">
    <source>
        <dbReference type="ARBA" id="ARBA00023014"/>
    </source>
</evidence>
<accession>A0A212LZH9</accession>
<dbReference type="InterPro" id="IPR052977">
    <property type="entry name" value="Polyferredoxin-like_ET"/>
</dbReference>
<dbReference type="Gene3D" id="3.30.70.20">
    <property type="match status" value="1"/>
</dbReference>
<organism evidence="5">
    <name type="scientific">uncultured Sporomusa sp</name>
    <dbReference type="NCBI Taxonomy" id="307249"/>
    <lineage>
        <taxon>Bacteria</taxon>
        <taxon>Bacillati</taxon>
        <taxon>Bacillota</taxon>
        <taxon>Negativicutes</taxon>
        <taxon>Selenomonadales</taxon>
        <taxon>Sporomusaceae</taxon>
        <taxon>Sporomusa</taxon>
        <taxon>environmental samples</taxon>
    </lineage>
</organism>